<dbReference type="EMBL" id="WVHS01000004">
    <property type="protein sequence ID" value="MXV16995.1"/>
    <property type="molecule type" value="Genomic_DNA"/>
</dbReference>
<evidence type="ECO:0000256" key="3">
    <source>
        <dbReference type="ARBA" id="ARBA00023274"/>
    </source>
</evidence>
<dbReference type="AlphaFoldDB" id="A0A7K1Y166"/>
<dbReference type="GO" id="GO:1990904">
    <property type="term" value="C:ribonucleoprotein complex"/>
    <property type="evidence" value="ECO:0007669"/>
    <property type="project" value="UniProtKB-KW"/>
</dbReference>
<dbReference type="GO" id="GO:0005840">
    <property type="term" value="C:ribosome"/>
    <property type="evidence" value="ECO:0007669"/>
    <property type="project" value="UniProtKB-KW"/>
</dbReference>
<evidence type="ECO:0000256" key="2">
    <source>
        <dbReference type="ARBA" id="ARBA00022980"/>
    </source>
</evidence>
<dbReference type="NCBIfam" id="TIGR00009">
    <property type="entry name" value="L28"/>
    <property type="match status" value="1"/>
</dbReference>
<evidence type="ECO:0000256" key="1">
    <source>
        <dbReference type="ARBA" id="ARBA00008760"/>
    </source>
</evidence>
<accession>A0A7K1Y166</accession>
<sequence length="77" mass="8650">MSRICDLTGKGPMNGFNVSNSNVKTKRKFYPNLKVKRFYIPEEGKWITLKVSTSAIKTINKNGITAVINKFVKKGTV</sequence>
<dbReference type="Pfam" id="PF00830">
    <property type="entry name" value="Ribosomal_L28"/>
    <property type="match status" value="1"/>
</dbReference>
<gene>
    <name evidence="5 6" type="primary">rpmB</name>
    <name evidence="6" type="ORF">GS398_16975</name>
</gene>
<comment type="similarity">
    <text evidence="1 5">Belongs to the bacterial ribosomal protein bL28 family.</text>
</comment>
<dbReference type="RefSeq" id="WP_160908006.1">
    <property type="nucleotide sequence ID" value="NZ_WVHS01000004.1"/>
</dbReference>
<proteinExistence type="inferred from homology"/>
<dbReference type="GO" id="GO:0003735">
    <property type="term" value="F:structural constituent of ribosome"/>
    <property type="evidence" value="ECO:0007669"/>
    <property type="project" value="InterPro"/>
</dbReference>
<keyword evidence="2 5" id="KW-0689">Ribosomal protein</keyword>
<evidence type="ECO:0000313" key="6">
    <source>
        <dbReference type="EMBL" id="MXV16995.1"/>
    </source>
</evidence>
<evidence type="ECO:0000313" key="7">
    <source>
        <dbReference type="Proteomes" id="UP000451233"/>
    </source>
</evidence>
<dbReference type="HAMAP" id="MF_00373">
    <property type="entry name" value="Ribosomal_bL28"/>
    <property type="match status" value="1"/>
</dbReference>
<dbReference type="Proteomes" id="UP000451233">
    <property type="component" value="Unassembled WGS sequence"/>
</dbReference>
<dbReference type="InterPro" id="IPR026569">
    <property type="entry name" value="Ribosomal_bL28"/>
</dbReference>
<protein>
    <recommendedName>
        <fullName evidence="4 5">Large ribosomal subunit protein bL28</fullName>
    </recommendedName>
</protein>
<evidence type="ECO:0000256" key="5">
    <source>
        <dbReference type="HAMAP-Rule" id="MF_00373"/>
    </source>
</evidence>
<dbReference type="InterPro" id="IPR001383">
    <property type="entry name" value="Ribosomal_bL28_bact-type"/>
</dbReference>
<evidence type="ECO:0000256" key="4">
    <source>
        <dbReference type="ARBA" id="ARBA00035174"/>
    </source>
</evidence>
<name>A0A7K1Y166_9SPHI</name>
<dbReference type="InterPro" id="IPR034704">
    <property type="entry name" value="Ribosomal_bL28/bL31-like_sf"/>
</dbReference>
<dbReference type="PANTHER" id="PTHR13528:SF2">
    <property type="entry name" value="LARGE RIBOSOMAL SUBUNIT PROTEIN BL28M"/>
    <property type="match status" value="1"/>
</dbReference>
<comment type="caution">
    <text evidence="6">The sequence shown here is derived from an EMBL/GenBank/DDBJ whole genome shotgun (WGS) entry which is preliminary data.</text>
</comment>
<dbReference type="GO" id="GO:0006412">
    <property type="term" value="P:translation"/>
    <property type="evidence" value="ECO:0007669"/>
    <property type="project" value="UniProtKB-UniRule"/>
</dbReference>
<organism evidence="6 7">
    <name type="scientific">Hufsiella ginkgonis</name>
    <dbReference type="NCBI Taxonomy" id="2695274"/>
    <lineage>
        <taxon>Bacteria</taxon>
        <taxon>Pseudomonadati</taxon>
        <taxon>Bacteroidota</taxon>
        <taxon>Sphingobacteriia</taxon>
        <taxon>Sphingobacteriales</taxon>
        <taxon>Sphingobacteriaceae</taxon>
        <taxon>Hufsiella</taxon>
    </lineage>
</organism>
<reference evidence="6 7" key="1">
    <citation type="submission" date="2019-11" db="EMBL/GenBank/DDBJ databases">
        <title>Pedobacter sp. HMF7056 Genome sequencing and assembly.</title>
        <authorList>
            <person name="Kang H."/>
            <person name="Kim H."/>
            <person name="Joh K."/>
        </authorList>
    </citation>
    <scope>NUCLEOTIDE SEQUENCE [LARGE SCALE GENOMIC DNA]</scope>
    <source>
        <strain evidence="6 7">HMF7056</strain>
    </source>
</reference>
<dbReference type="Gene3D" id="2.30.170.40">
    <property type="entry name" value="Ribosomal protein L28/L24"/>
    <property type="match status" value="1"/>
</dbReference>
<keyword evidence="3 5" id="KW-0687">Ribonucleoprotein</keyword>
<keyword evidence="7" id="KW-1185">Reference proteome</keyword>
<dbReference type="PANTHER" id="PTHR13528">
    <property type="entry name" value="39S RIBOSOMAL PROTEIN L28, MITOCHONDRIAL"/>
    <property type="match status" value="1"/>
</dbReference>
<dbReference type="SUPFAM" id="SSF143800">
    <property type="entry name" value="L28p-like"/>
    <property type="match status" value="1"/>
</dbReference>
<dbReference type="InterPro" id="IPR037147">
    <property type="entry name" value="Ribosomal_bL28_sf"/>
</dbReference>